<dbReference type="Proteomes" id="UP000245137">
    <property type="component" value="Unassembled WGS sequence"/>
</dbReference>
<organism evidence="2 3">
    <name type="scientific">Methylosinus sporium</name>
    <dbReference type="NCBI Taxonomy" id="428"/>
    <lineage>
        <taxon>Bacteria</taxon>
        <taxon>Pseudomonadati</taxon>
        <taxon>Pseudomonadota</taxon>
        <taxon>Alphaproteobacteria</taxon>
        <taxon>Hyphomicrobiales</taxon>
        <taxon>Methylocystaceae</taxon>
        <taxon>Methylosinus</taxon>
    </lineage>
</organism>
<dbReference type="PANTHER" id="PTHR30006">
    <property type="entry name" value="THIAMINE-BINDING PERIPLASMIC PROTEIN-RELATED"/>
    <property type="match status" value="1"/>
</dbReference>
<dbReference type="OrthoDB" id="9766989at2"/>
<proteinExistence type="predicted"/>
<dbReference type="Pfam" id="PF13343">
    <property type="entry name" value="SBP_bac_6"/>
    <property type="match status" value="1"/>
</dbReference>
<gene>
    <name evidence="2" type="ORF">C5689_09560</name>
</gene>
<evidence type="ECO:0000256" key="1">
    <source>
        <dbReference type="ARBA" id="ARBA00022729"/>
    </source>
</evidence>
<dbReference type="PANTHER" id="PTHR30006:SF24">
    <property type="entry name" value="SLL0237 PROTEIN"/>
    <property type="match status" value="1"/>
</dbReference>
<sequence length="448" mass="48183">MYHEHIPTQKESRLSRRSVLAALLSALGVALLGRPARAADQRLVVVTSFPEELTTRYESEFEKLHPGVHVQFVWKQSRDALAMLSERDQGGADVYWAPALGNFPILRDRGAFQKVSVDRAALPGRLGGQLLSDPKGLFEAYDVAGYGIVVDPAALARDGLKPPESWSDLAAPAYAGRIVMPIPAKVGFSPALYDIILQSEGWERGWALLAEIAGGAELLGSGAGPTAAVKEERAALGLTIDFFAFGALANGEKISFVYPQKTAFLPAHIAVTAGTRRLEAAKAFVDYTLSTKGQKLMMEADSSRHPARPDAYADKPAAVVDPFALPPGTFYPYDSEIGRQRPGVVSVLFDFAITERHAETQRLWRAIHAAEARLAAAPDAAGSAAVAKARKLAGFTPVTEAQAKDPAFLDRFSSRELKDGDLAARWRAEISSARAEALSLVASAEPRL</sequence>
<dbReference type="EMBL" id="PUIV01000011">
    <property type="protein sequence ID" value="PWB94169.1"/>
    <property type="molecule type" value="Genomic_DNA"/>
</dbReference>
<evidence type="ECO:0000313" key="2">
    <source>
        <dbReference type="EMBL" id="PWB94169.1"/>
    </source>
</evidence>
<dbReference type="SUPFAM" id="SSF53850">
    <property type="entry name" value="Periplasmic binding protein-like II"/>
    <property type="match status" value="1"/>
</dbReference>
<dbReference type="PROSITE" id="PS51318">
    <property type="entry name" value="TAT"/>
    <property type="match status" value="1"/>
</dbReference>
<dbReference type="AlphaFoldDB" id="A0A2U1SRD4"/>
<protein>
    <submittedName>
        <fullName evidence="2">ABC transporter substrate-binding protein</fullName>
    </submittedName>
</protein>
<comment type="caution">
    <text evidence="2">The sequence shown here is derived from an EMBL/GenBank/DDBJ whole genome shotgun (WGS) entry which is preliminary data.</text>
</comment>
<accession>A0A2U1SRD4</accession>
<reference evidence="2 3" key="1">
    <citation type="journal article" date="2018" name="Appl. Microbiol. Biotechnol.">
        <title>Co-cultivation of the strictly anaerobic methanogen Methanosarcina barkeri with aerobic methanotrophs in an oxygen-limited membrane bioreactor.</title>
        <authorList>
            <person name="In 't Zandt M.H."/>
            <person name="van den Bosch T.J.M."/>
            <person name="Rijkers R."/>
            <person name="van Kessel M.A.H.J."/>
            <person name="Jetten M.S.M."/>
            <person name="Welte C.U."/>
        </authorList>
    </citation>
    <scope>NUCLEOTIDE SEQUENCE [LARGE SCALE GENOMIC DNA]</scope>
    <source>
        <strain evidence="2 3">DSM 17706</strain>
    </source>
</reference>
<keyword evidence="1" id="KW-0732">Signal</keyword>
<evidence type="ECO:0000313" key="3">
    <source>
        <dbReference type="Proteomes" id="UP000245137"/>
    </source>
</evidence>
<name>A0A2U1SRD4_METSR</name>
<dbReference type="Gene3D" id="3.40.190.10">
    <property type="entry name" value="Periplasmic binding protein-like II"/>
    <property type="match status" value="2"/>
</dbReference>
<keyword evidence="3" id="KW-1185">Reference proteome</keyword>
<dbReference type="InterPro" id="IPR006311">
    <property type="entry name" value="TAT_signal"/>
</dbReference>